<dbReference type="EMBL" id="MT142827">
    <property type="protein sequence ID" value="QJA89163.1"/>
    <property type="molecule type" value="Genomic_DNA"/>
</dbReference>
<accession>A0A6M3L3T2</accession>
<proteinExistence type="predicted"/>
<protein>
    <submittedName>
        <fullName evidence="1">Uncharacterized protein</fullName>
    </submittedName>
</protein>
<evidence type="ECO:0000313" key="1">
    <source>
        <dbReference type="EMBL" id="QJA89163.1"/>
    </source>
</evidence>
<reference evidence="1" key="1">
    <citation type="submission" date="2020-03" db="EMBL/GenBank/DDBJ databases">
        <title>The deep terrestrial virosphere.</title>
        <authorList>
            <person name="Holmfeldt K."/>
            <person name="Nilsson E."/>
            <person name="Simone D."/>
            <person name="Lopez-Fernandez M."/>
            <person name="Wu X."/>
            <person name="de Brujin I."/>
            <person name="Lundin D."/>
            <person name="Andersson A."/>
            <person name="Bertilsson S."/>
            <person name="Dopson M."/>
        </authorList>
    </citation>
    <scope>NUCLEOTIDE SEQUENCE</scope>
    <source>
        <strain evidence="1">MM415B02597</strain>
    </source>
</reference>
<gene>
    <name evidence="1" type="ORF">MM415B02597_0004</name>
</gene>
<sequence length="198" mass="22452">MTFNGITPRITPQILFAEFTFLDDEGKEAINKQCIEWIKDTNHPNVIPGIDYSPRHERWIWHSLTIDGLIYKKECAKLFRRPNPRGVESDLEDEISEFLEDRGIAHRRQVQCEAGVADIVADSVVIEVKTSLSNEGWFKAIGQAIGYRISLQLPRAAIVSLSPPPHWARRSCQLSNIECFNEDTMADLASYIEKGVAP</sequence>
<dbReference type="AlphaFoldDB" id="A0A6M3L3T2"/>
<organism evidence="1">
    <name type="scientific">viral metagenome</name>
    <dbReference type="NCBI Taxonomy" id="1070528"/>
    <lineage>
        <taxon>unclassified sequences</taxon>
        <taxon>metagenomes</taxon>
        <taxon>organismal metagenomes</taxon>
    </lineage>
</organism>
<name>A0A6M3L3T2_9ZZZZ</name>